<name>A0A820PG28_9BILA</name>
<proteinExistence type="predicted"/>
<dbReference type="EMBL" id="CAJOBB010024716">
    <property type="protein sequence ID" value="CAF4402848.1"/>
    <property type="molecule type" value="Genomic_DNA"/>
</dbReference>
<dbReference type="AlphaFoldDB" id="A0A820PG28"/>
<evidence type="ECO:0000313" key="1">
    <source>
        <dbReference type="EMBL" id="CAF4402848.1"/>
    </source>
</evidence>
<comment type="caution">
    <text evidence="1">The sequence shown here is derived from an EMBL/GenBank/DDBJ whole genome shotgun (WGS) entry which is preliminary data.</text>
</comment>
<accession>A0A820PG28</accession>
<reference evidence="1" key="1">
    <citation type="submission" date="2021-02" db="EMBL/GenBank/DDBJ databases">
        <authorList>
            <person name="Nowell W R."/>
        </authorList>
    </citation>
    <scope>NUCLEOTIDE SEQUENCE</scope>
</reference>
<sequence>MIHGIQDRLSAIFYAFTKYPSNIDISALLIDIKTSKVDNDPLLRSDSAFVTVLTDMINKTKCRAENIDPLHGDPKTLVDRLKHLRGIMYPSEVFQFSISSETQSCVANQAQRDNLSVKSALKHKDIDLVLHYLDKLKTLKDLLDVSIVRDSYENAIRSVK</sequence>
<evidence type="ECO:0000313" key="2">
    <source>
        <dbReference type="Proteomes" id="UP000663868"/>
    </source>
</evidence>
<feature type="non-terminal residue" evidence="1">
    <location>
        <position position="160"/>
    </location>
</feature>
<gene>
    <name evidence="1" type="ORF">KXQ929_LOCUS51125</name>
</gene>
<protein>
    <submittedName>
        <fullName evidence="1">Uncharacterized protein</fullName>
    </submittedName>
</protein>
<organism evidence="1 2">
    <name type="scientific">Adineta steineri</name>
    <dbReference type="NCBI Taxonomy" id="433720"/>
    <lineage>
        <taxon>Eukaryota</taxon>
        <taxon>Metazoa</taxon>
        <taxon>Spiralia</taxon>
        <taxon>Gnathifera</taxon>
        <taxon>Rotifera</taxon>
        <taxon>Eurotatoria</taxon>
        <taxon>Bdelloidea</taxon>
        <taxon>Adinetida</taxon>
        <taxon>Adinetidae</taxon>
        <taxon>Adineta</taxon>
    </lineage>
</organism>
<dbReference type="Proteomes" id="UP000663868">
    <property type="component" value="Unassembled WGS sequence"/>
</dbReference>